<dbReference type="GO" id="GO:0009306">
    <property type="term" value="P:protein secretion"/>
    <property type="evidence" value="ECO:0007669"/>
    <property type="project" value="InterPro"/>
</dbReference>
<feature type="region of interest" description="Disordered" evidence="2">
    <location>
        <begin position="502"/>
        <end position="570"/>
    </location>
</feature>
<dbReference type="Pfam" id="PF13629">
    <property type="entry name" value="T2SS-T3SS_pil_N"/>
    <property type="match status" value="1"/>
</dbReference>
<dbReference type="Proteomes" id="UP000446786">
    <property type="component" value="Unassembled WGS sequence"/>
</dbReference>
<evidence type="ECO:0000256" key="2">
    <source>
        <dbReference type="SAM" id="MobiDB-lite"/>
    </source>
</evidence>
<proteinExistence type="inferred from homology"/>
<sequence>MTHSTDQKNHRLIQPAKSQPRGKSMKRRLIAKALFASLAALPIAASPVSLANAQSVVKPSQEIVLSIGRGELISIPGAMTDVFIANEAVADVQIKSQRQLYLFAKSGGETTIYASNASGDIIWAANVRVGSNIDSLDQMLALAMPEARIATATMGTNTVLLTGTVGAPEDAAEAERLVSAFLGEDANVISRLKMATPLQVNLQVRIAEVSRSLVREIGSNLQTRDSTDGFLFGVNRGRAFGTITDLDTSAFPTLDASAQFGLPAGSISLPFDPAKGQFIVGGTTFPVAQNNPGQTALNFAGRLFGLDIASAFDVGERLGLITTLSQPNLTALSGETATFLAGGEFPIPISQGLGTTSIEYRNFGVSLAYSPVVLSNGRISIRVAPEVSELSSQGAITLNGFQIPALTTRKAETTVELGSGQSFMIAGLMSNSSQNTVDKTPGLGDVPVLGNLFRSTSFRKGETELVIVVTPYLVKPVDSADIKLPTDGFKTPNEIQRTLGYFENDGETGSDRPKPTAQDRNAPAPAVSRIDPAALMPSSSSKDDRRAEKKSKKSKRNQRTAAAAPGFSLK</sequence>
<evidence type="ECO:0000313" key="6">
    <source>
        <dbReference type="Proteomes" id="UP000446786"/>
    </source>
</evidence>
<gene>
    <name evidence="5" type="ORF">GRI94_07120</name>
</gene>
<feature type="compositionally biased region" description="Basic residues" evidence="2">
    <location>
        <begin position="548"/>
        <end position="558"/>
    </location>
</feature>
<dbReference type="GO" id="GO:0015627">
    <property type="term" value="C:type II protein secretion system complex"/>
    <property type="evidence" value="ECO:0007669"/>
    <property type="project" value="TreeGrafter"/>
</dbReference>
<organism evidence="5 6">
    <name type="scientific">Parerythrobacter jejuensis</name>
    <dbReference type="NCBI Taxonomy" id="795812"/>
    <lineage>
        <taxon>Bacteria</taxon>
        <taxon>Pseudomonadati</taxon>
        <taxon>Pseudomonadota</taxon>
        <taxon>Alphaproteobacteria</taxon>
        <taxon>Sphingomonadales</taxon>
        <taxon>Erythrobacteraceae</taxon>
        <taxon>Parerythrobacter</taxon>
    </lineage>
</organism>
<dbReference type="AlphaFoldDB" id="A0A845AMU2"/>
<evidence type="ECO:0000259" key="4">
    <source>
        <dbReference type="Pfam" id="PF13629"/>
    </source>
</evidence>
<dbReference type="PANTHER" id="PTHR30332:SF17">
    <property type="entry name" value="TYPE IV PILIATION SYSTEM PROTEIN DR_0774-RELATED"/>
    <property type="match status" value="1"/>
</dbReference>
<reference evidence="5 6" key="1">
    <citation type="submission" date="2019-12" db="EMBL/GenBank/DDBJ databases">
        <title>Genomic-based taxomic classification of the family Erythrobacteraceae.</title>
        <authorList>
            <person name="Xu L."/>
        </authorList>
    </citation>
    <scope>NUCLEOTIDE SEQUENCE [LARGE SCALE GENOMIC DNA]</scope>
    <source>
        <strain evidence="5 6">JCM 16677</strain>
    </source>
</reference>
<dbReference type="OrthoDB" id="9775455at2"/>
<dbReference type="InterPro" id="IPR032789">
    <property type="entry name" value="T2SS-T3SS_pil_N"/>
</dbReference>
<feature type="domain" description="Type II/III secretion system secretin-like" evidence="3">
    <location>
        <begin position="319"/>
        <end position="475"/>
    </location>
</feature>
<dbReference type="PRINTS" id="PR00811">
    <property type="entry name" value="BCTERIALGSPD"/>
</dbReference>
<keyword evidence="6" id="KW-1185">Reference proteome</keyword>
<feature type="region of interest" description="Disordered" evidence="2">
    <location>
        <begin position="1"/>
        <end position="24"/>
    </location>
</feature>
<dbReference type="Pfam" id="PF00263">
    <property type="entry name" value="Secretin"/>
    <property type="match status" value="1"/>
</dbReference>
<feature type="domain" description="Pilus formation protein N-terminal" evidence="4">
    <location>
        <begin position="60"/>
        <end position="129"/>
    </location>
</feature>
<dbReference type="PANTHER" id="PTHR30332">
    <property type="entry name" value="PROBABLE GENERAL SECRETION PATHWAY PROTEIN D"/>
    <property type="match status" value="1"/>
</dbReference>
<evidence type="ECO:0000256" key="1">
    <source>
        <dbReference type="RuleBase" id="RU004003"/>
    </source>
</evidence>
<comment type="caution">
    <text evidence="5">The sequence shown here is derived from an EMBL/GenBank/DDBJ whole genome shotgun (WGS) entry which is preliminary data.</text>
</comment>
<dbReference type="EMBL" id="WTYE01000001">
    <property type="protein sequence ID" value="MXP31590.1"/>
    <property type="molecule type" value="Genomic_DNA"/>
</dbReference>
<accession>A0A845AMU2</accession>
<dbReference type="InterPro" id="IPR004846">
    <property type="entry name" value="T2SS/T3SS_dom"/>
</dbReference>
<comment type="similarity">
    <text evidence="1">Belongs to the bacterial secretin family.</text>
</comment>
<dbReference type="InterPro" id="IPR001775">
    <property type="entry name" value="GspD/PilQ"/>
</dbReference>
<name>A0A845AMU2_9SPHN</name>
<dbReference type="InterPro" id="IPR050810">
    <property type="entry name" value="Bact_Secretion_Sys_Channel"/>
</dbReference>
<evidence type="ECO:0000313" key="5">
    <source>
        <dbReference type="EMBL" id="MXP31590.1"/>
    </source>
</evidence>
<evidence type="ECO:0000259" key="3">
    <source>
        <dbReference type="Pfam" id="PF00263"/>
    </source>
</evidence>
<protein>
    <submittedName>
        <fullName evidence="5">Secretion system protein</fullName>
    </submittedName>
</protein>